<protein>
    <recommendedName>
        <fullName evidence="6">Sulfotransferase domain-containing protein</fullName>
    </recommendedName>
</protein>
<dbReference type="AlphaFoldDB" id="A0A9J6ERE6"/>
<evidence type="ECO:0000256" key="3">
    <source>
        <dbReference type="PIRSR" id="PIRSR637359-1"/>
    </source>
</evidence>
<evidence type="ECO:0000256" key="1">
    <source>
        <dbReference type="ARBA" id="ARBA00022679"/>
    </source>
</evidence>
<comment type="caution">
    <text evidence="7">The sequence shown here is derived from an EMBL/GenBank/DDBJ whole genome shotgun (WGS) entry which is preliminary data.</text>
</comment>
<dbReference type="InterPro" id="IPR027417">
    <property type="entry name" value="P-loop_NTPase"/>
</dbReference>
<dbReference type="Proteomes" id="UP000821866">
    <property type="component" value="Chromosome 10"/>
</dbReference>
<proteinExistence type="predicted"/>
<dbReference type="Gene3D" id="3.40.50.300">
    <property type="entry name" value="P-loop containing nucleotide triphosphate hydrolases"/>
    <property type="match status" value="1"/>
</dbReference>
<dbReference type="VEuPathDB" id="VectorBase:LOC119184098"/>
<reference evidence="7" key="2">
    <citation type="submission" date="2021-09" db="EMBL/GenBank/DDBJ databases">
        <authorList>
            <person name="Jia N."/>
            <person name="Wang J."/>
            <person name="Shi W."/>
            <person name="Du L."/>
            <person name="Sun Y."/>
            <person name="Zhan W."/>
            <person name="Jiang J."/>
            <person name="Wang Q."/>
            <person name="Zhang B."/>
            <person name="Ji P."/>
            <person name="Sakyi L.B."/>
            <person name="Cui X."/>
            <person name="Yuan T."/>
            <person name="Jiang B."/>
            <person name="Yang W."/>
            <person name="Lam T.T.-Y."/>
            <person name="Chang Q."/>
            <person name="Ding S."/>
            <person name="Wang X."/>
            <person name="Zhu J."/>
            <person name="Ruan X."/>
            <person name="Zhao L."/>
            <person name="Wei J."/>
            <person name="Que T."/>
            <person name="Du C."/>
            <person name="Cheng J."/>
            <person name="Dai P."/>
            <person name="Han X."/>
            <person name="Huang E."/>
            <person name="Gao Y."/>
            <person name="Liu J."/>
            <person name="Shao H."/>
            <person name="Ye R."/>
            <person name="Li L."/>
            <person name="Wei W."/>
            <person name="Wang X."/>
            <person name="Wang C."/>
            <person name="Huo Q."/>
            <person name="Li W."/>
            <person name="Guo W."/>
            <person name="Chen H."/>
            <person name="Chen S."/>
            <person name="Zhou L."/>
            <person name="Zhou L."/>
            <person name="Ni X."/>
            <person name="Tian J."/>
            <person name="Zhou Y."/>
            <person name="Sheng Y."/>
            <person name="Liu T."/>
            <person name="Pan Y."/>
            <person name="Xia L."/>
            <person name="Li J."/>
            <person name="Zhao F."/>
            <person name="Cao W."/>
        </authorList>
    </citation>
    <scope>NUCLEOTIDE SEQUENCE</scope>
    <source>
        <strain evidence="7">Rmic-2018</strain>
        <tissue evidence="7">Larvae</tissue>
    </source>
</reference>
<feature type="binding site" evidence="4">
    <location>
        <begin position="43"/>
        <end position="47"/>
    </location>
    <ligand>
        <name>3'-phosphoadenylyl sulfate</name>
        <dbReference type="ChEBI" id="CHEBI:58339"/>
    </ligand>
</feature>
<organism evidence="7 8">
    <name type="scientific">Rhipicephalus microplus</name>
    <name type="common">Cattle tick</name>
    <name type="synonym">Boophilus microplus</name>
    <dbReference type="NCBI Taxonomy" id="6941"/>
    <lineage>
        <taxon>Eukaryota</taxon>
        <taxon>Metazoa</taxon>
        <taxon>Ecdysozoa</taxon>
        <taxon>Arthropoda</taxon>
        <taxon>Chelicerata</taxon>
        <taxon>Arachnida</taxon>
        <taxon>Acari</taxon>
        <taxon>Parasitiformes</taxon>
        <taxon>Ixodida</taxon>
        <taxon>Ixodoidea</taxon>
        <taxon>Ixodidae</taxon>
        <taxon>Rhipicephalinae</taxon>
        <taxon>Rhipicephalus</taxon>
        <taxon>Boophilus</taxon>
    </lineage>
</organism>
<evidence type="ECO:0000256" key="5">
    <source>
        <dbReference type="SAM" id="MobiDB-lite"/>
    </source>
</evidence>
<feature type="region of interest" description="Disordered" evidence="5">
    <location>
        <begin position="1"/>
        <end position="29"/>
    </location>
</feature>
<accession>A0A9J6ERE6</accession>
<dbReference type="SUPFAM" id="SSF52540">
    <property type="entry name" value="P-loop containing nucleoside triphosphate hydrolases"/>
    <property type="match status" value="1"/>
</dbReference>
<name>A0A9J6ERE6_RHIMP</name>
<keyword evidence="8" id="KW-1185">Reference proteome</keyword>
<keyword evidence="2" id="KW-0325">Glycoprotein</keyword>
<evidence type="ECO:0000259" key="6">
    <source>
        <dbReference type="Pfam" id="PF00685"/>
    </source>
</evidence>
<keyword evidence="1" id="KW-0808">Transferase</keyword>
<dbReference type="InterPro" id="IPR037359">
    <property type="entry name" value="NST/OST"/>
</dbReference>
<dbReference type="GO" id="GO:0008467">
    <property type="term" value="F:[heparan sulfate]-glucosamine 3-sulfotransferase activity"/>
    <property type="evidence" value="ECO:0007669"/>
    <property type="project" value="TreeGrafter"/>
</dbReference>
<dbReference type="InterPro" id="IPR000863">
    <property type="entry name" value="Sulfotransferase_dom"/>
</dbReference>
<feature type="domain" description="Sulfotransferase" evidence="6">
    <location>
        <begin position="34"/>
        <end position="81"/>
    </location>
</feature>
<evidence type="ECO:0000313" key="7">
    <source>
        <dbReference type="EMBL" id="KAH8036950.1"/>
    </source>
</evidence>
<evidence type="ECO:0000256" key="2">
    <source>
        <dbReference type="ARBA" id="ARBA00023180"/>
    </source>
</evidence>
<reference evidence="7" key="1">
    <citation type="journal article" date="2020" name="Cell">
        <title>Large-Scale Comparative Analyses of Tick Genomes Elucidate Their Genetic Diversity and Vector Capacities.</title>
        <authorList>
            <consortium name="Tick Genome and Microbiome Consortium (TIGMIC)"/>
            <person name="Jia N."/>
            <person name="Wang J."/>
            <person name="Shi W."/>
            <person name="Du L."/>
            <person name="Sun Y."/>
            <person name="Zhan W."/>
            <person name="Jiang J.F."/>
            <person name="Wang Q."/>
            <person name="Zhang B."/>
            <person name="Ji P."/>
            <person name="Bell-Sakyi L."/>
            <person name="Cui X.M."/>
            <person name="Yuan T.T."/>
            <person name="Jiang B.G."/>
            <person name="Yang W.F."/>
            <person name="Lam T.T."/>
            <person name="Chang Q.C."/>
            <person name="Ding S.J."/>
            <person name="Wang X.J."/>
            <person name="Zhu J.G."/>
            <person name="Ruan X.D."/>
            <person name="Zhao L."/>
            <person name="Wei J.T."/>
            <person name="Ye R.Z."/>
            <person name="Que T.C."/>
            <person name="Du C.H."/>
            <person name="Zhou Y.H."/>
            <person name="Cheng J.X."/>
            <person name="Dai P.F."/>
            <person name="Guo W.B."/>
            <person name="Han X.H."/>
            <person name="Huang E.J."/>
            <person name="Li L.F."/>
            <person name="Wei W."/>
            <person name="Gao Y.C."/>
            <person name="Liu J.Z."/>
            <person name="Shao H.Z."/>
            <person name="Wang X."/>
            <person name="Wang C.C."/>
            <person name="Yang T.C."/>
            <person name="Huo Q.B."/>
            <person name="Li W."/>
            <person name="Chen H.Y."/>
            <person name="Chen S.E."/>
            <person name="Zhou L.G."/>
            <person name="Ni X.B."/>
            <person name="Tian J.H."/>
            <person name="Sheng Y."/>
            <person name="Liu T."/>
            <person name="Pan Y.S."/>
            <person name="Xia L.Y."/>
            <person name="Li J."/>
            <person name="Zhao F."/>
            <person name="Cao W.C."/>
        </authorList>
    </citation>
    <scope>NUCLEOTIDE SEQUENCE</scope>
    <source>
        <strain evidence="7">Rmic-2018</strain>
    </source>
</reference>
<gene>
    <name evidence="7" type="ORF">HPB51_007619</name>
</gene>
<dbReference type="PANTHER" id="PTHR10605:SF72">
    <property type="entry name" value="HEPARAN SULFATE 3-O SULFOTRANSFERASE-B, ISOFORM A"/>
    <property type="match status" value="1"/>
</dbReference>
<sequence>MAEEPAGQHPGGEKTNGAPSERSGDAEKLERRLPKALIIGVKKAGTRALLEFLRLHPDVRATGPETHFFDRHYSKGIEWYRECYK</sequence>
<dbReference type="PANTHER" id="PTHR10605">
    <property type="entry name" value="HEPARAN SULFATE SULFOTRANSFERASE"/>
    <property type="match status" value="1"/>
</dbReference>
<evidence type="ECO:0000313" key="8">
    <source>
        <dbReference type="Proteomes" id="UP000821866"/>
    </source>
</evidence>
<dbReference type="Pfam" id="PF00685">
    <property type="entry name" value="Sulfotransfer_1"/>
    <property type="match status" value="1"/>
</dbReference>
<dbReference type="EMBL" id="JABSTU010000002">
    <property type="protein sequence ID" value="KAH8036950.1"/>
    <property type="molecule type" value="Genomic_DNA"/>
</dbReference>
<feature type="active site" description="For sulfotransferase activity" evidence="3">
    <location>
        <position position="43"/>
    </location>
</feature>
<evidence type="ECO:0000256" key="4">
    <source>
        <dbReference type="PIRSR" id="PIRSR637359-2"/>
    </source>
</evidence>